<dbReference type="AlphaFoldDB" id="A0A1H8U8A5"/>
<evidence type="ECO:0000313" key="1">
    <source>
        <dbReference type="EMBL" id="SEO99083.1"/>
    </source>
</evidence>
<sequence length="50" mass="5612">MLIVGWLLTLLGLIQKETALQIVGMSIMLTAIWMGDTTPPNTDIQQREQQ</sequence>
<gene>
    <name evidence="1" type="ORF">SAMN05216388_10267</name>
</gene>
<proteinExistence type="predicted"/>
<protein>
    <submittedName>
        <fullName evidence="1">Uncharacterized protein</fullName>
    </submittedName>
</protein>
<evidence type="ECO:0000313" key="2">
    <source>
        <dbReference type="Proteomes" id="UP000198775"/>
    </source>
</evidence>
<organism evidence="1 2">
    <name type="scientific">Halorientalis persicus</name>
    <dbReference type="NCBI Taxonomy" id="1367881"/>
    <lineage>
        <taxon>Archaea</taxon>
        <taxon>Methanobacteriati</taxon>
        <taxon>Methanobacteriota</taxon>
        <taxon>Stenosarchaea group</taxon>
        <taxon>Halobacteria</taxon>
        <taxon>Halobacteriales</taxon>
        <taxon>Haloarculaceae</taxon>
        <taxon>Halorientalis</taxon>
    </lineage>
</organism>
<accession>A0A1H8U8A5</accession>
<keyword evidence="2" id="KW-1185">Reference proteome</keyword>
<reference evidence="2" key="1">
    <citation type="submission" date="2016-10" db="EMBL/GenBank/DDBJ databases">
        <authorList>
            <person name="Varghese N."/>
            <person name="Submissions S."/>
        </authorList>
    </citation>
    <scope>NUCLEOTIDE SEQUENCE [LARGE SCALE GENOMIC DNA]</scope>
    <source>
        <strain evidence="2">IBRC-M 10043</strain>
    </source>
</reference>
<name>A0A1H8U8A5_9EURY</name>
<dbReference type="EMBL" id="FOCX01000026">
    <property type="protein sequence ID" value="SEO99083.1"/>
    <property type="molecule type" value="Genomic_DNA"/>
</dbReference>
<dbReference type="Proteomes" id="UP000198775">
    <property type="component" value="Unassembled WGS sequence"/>
</dbReference>